<dbReference type="EMBL" id="JACHGF010000006">
    <property type="protein sequence ID" value="MBB5285646.1"/>
    <property type="molecule type" value="Genomic_DNA"/>
</dbReference>
<proteinExistence type="predicted"/>
<evidence type="ECO:0000256" key="1">
    <source>
        <dbReference type="SAM" id="SignalP"/>
    </source>
</evidence>
<dbReference type="AlphaFoldDB" id="A0A840TMZ9"/>
<protein>
    <recommendedName>
        <fullName evidence="4">Pentapeptide repeat-containing protein</fullName>
    </recommendedName>
</protein>
<comment type="caution">
    <text evidence="2">The sequence shown here is derived from an EMBL/GenBank/DDBJ whole genome shotgun (WGS) entry which is preliminary data.</text>
</comment>
<dbReference type="InterPro" id="IPR001646">
    <property type="entry name" value="5peptide_repeat"/>
</dbReference>
<keyword evidence="1" id="KW-0732">Signal</keyword>
<evidence type="ECO:0008006" key="4">
    <source>
        <dbReference type="Google" id="ProtNLM"/>
    </source>
</evidence>
<organism evidence="2 3">
    <name type="scientific">Rhabdobacter roseus</name>
    <dbReference type="NCBI Taxonomy" id="1655419"/>
    <lineage>
        <taxon>Bacteria</taxon>
        <taxon>Pseudomonadati</taxon>
        <taxon>Bacteroidota</taxon>
        <taxon>Cytophagia</taxon>
        <taxon>Cytophagales</taxon>
        <taxon>Cytophagaceae</taxon>
        <taxon>Rhabdobacter</taxon>
    </lineage>
</organism>
<keyword evidence="3" id="KW-1185">Reference proteome</keyword>
<gene>
    <name evidence="2" type="ORF">HNQ92_003806</name>
</gene>
<dbReference type="Pfam" id="PF13576">
    <property type="entry name" value="Pentapeptide_3"/>
    <property type="match status" value="2"/>
</dbReference>
<sequence length="266" mass="29848">MKNALYAILLVLVALLLNATGASAQSTVSAEDIVQKINRKQAVSLSNATIRGTLDLTELSNKKVKKNRGGNEEYKSTVEVPLTFRNCTFRGNVIAYKVLDEDGKERSLLGSILSNGSTQVLYTADFAEAVVFENCTFEGLTEFKYSHFAERVSFAKSTFHKSANFKYADFKASAAFANAEYTNTANFKYAHFRDLADFSDNRIADYADFKYAHFTDGVSFNQTTFRGFADFKYAEFRREGSFSDVSFRSGNDFKYAKGSRYVSSRR</sequence>
<reference evidence="2 3" key="1">
    <citation type="submission" date="2020-08" db="EMBL/GenBank/DDBJ databases">
        <title>Genomic Encyclopedia of Type Strains, Phase IV (KMG-IV): sequencing the most valuable type-strain genomes for metagenomic binning, comparative biology and taxonomic classification.</title>
        <authorList>
            <person name="Goeker M."/>
        </authorList>
    </citation>
    <scope>NUCLEOTIDE SEQUENCE [LARGE SCALE GENOMIC DNA]</scope>
    <source>
        <strain evidence="2 3">DSM 105074</strain>
    </source>
</reference>
<dbReference type="RefSeq" id="WP_184176015.1">
    <property type="nucleotide sequence ID" value="NZ_JACHGF010000006.1"/>
</dbReference>
<feature type="chain" id="PRO_5032296580" description="Pentapeptide repeat-containing protein" evidence="1">
    <location>
        <begin position="25"/>
        <end position="266"/>
    </location>
</feature>
<feature type="signal peptide" evidence="1">
    <location>
        <begin position="1"/>
        <end position="24"/>
    </location>
</feature>
<evidence type="ECO:0000313" key="3">
    <source>
        <dbReference type="Proteomes" id="UP000557307"/>
    </source>
</evidence>
<dbReference type="Proteomes" id="UP000557307">
    <property type="component" value="Unassembled WGS sequence"/>
</dbReference>
<evidence type="ECO:0000313" key="2">
    <source>
        <dbReference type="EMBL" id="MBB5285646.1"/>
    </source>
</evidence>
<name>A0A840TMZ9_9BACT</name>
<accession>A0A840TMZ9</accession>